<sequence length="70" mass="8457">MEVKAKLGRLSVLNFGLANRGKIIWRLDREYMQVSYPKHYILCRLNLSISVYYRKDQVQKIGFERIFFWG</sequence>
<organism evidence="1 2">
    <name type="scientific">Candidatus Moanibacter tarae</name>
    <dbReference type="NCBI Taxonomy" id="2200854"/>
    <lineage>
        <taxon>Bacteria</taxon>
        <taxon>Pseudomonadati</taxon>
        <taxon>Verrucomicrobiota</taxon>
        <taxon>Opitutia</taxon>
        <taxon>Puniceicoccales</taxon>
        <taxon>Puniceicoccales incertae sedis</taxon>
        <taxon>Candidatus Moanibacter</taxon>
    </lineage>
</organism>
<dbReference type="AlphaFoldDB" id="A0A2Z4ADW0"/>
<proteinExistence type="predicted"/>
<dbReference type="EMBL" id="CP029803">
    <property type="protein sequence ID" value="AWT60281.1"/>
    <property type="molecule type" value="Genomic_DNA"/>
</dbReference>
<dbReference type="KEGG" id="mtar:DF168_01487"/>
<name>A0A2Z4ADW0_9BACT</name>
<gene>
    <name evidence="1" type="ORF">DF168_01487</name>
</gene>
<protein>
    <submittedName>
        <fullName evidence="1">Uncharacterized protein</fullName>
    </submittedName>
</protein>
<accession>A0A2Z4ADW0</accession>
<evidence type="ECO:0000313" key="2">
    <source>
        <dbReference type="Proteomes" id="UP000247465"/>
    </source>
</evidence>
<dbReference type="Proteomes" id="UP000247465">
    <property type="component" value="Chromosome"/>
</dbReference>
<reference evidence="1 2" key="1">
    <citation type="submission" date="2018-06" db="EMBL/GenBank/DDBJ databases">
        <title>Draft Genome Sequence of a Novel Marine Bacterium Related to the Verrucomicrobia.</title>
        <authorList>
            <person name="Vosseberg J."/>
            <person name="Martijn J."/>
            <person name="Ettema T.J.G."/>
        </authorList>
    </citation>
    <scope>NUCLEOTIDE SEQUENCE [LARGE SCALE GENOMIC DNA]</scope>
    <source>
        <strain evidence="1">TARA_B100001123</strain>
    </source>
</reference>
<evidence type="ECO:0000313" key="1">
    <source>
        <dbReference type="EMBL" id="AWT60281.1"/>
    </source>
</evidence>